<sequence length="255" mass="30133">MATSARYEQRQLLEQLMGRDALRSRNSYNNQYTRQRELNINDPKICKNYLLGVCPYDLFQNTKQLMGNCKKLHIDKFRIQYEADIEEGKGRNFERIELEVLENIINFIELNDYKIKEANENLEADEDKQDEEMRAIIQRETKNLEAAENNVNITLQEIKKLNSLGEIEKSLQLVKDLEEREVKREFFAKNLRQANDNLTQSLQQKLQVCTKCGAYLSRLDSDKRLSDHFLGKIHLNYVKIRGKLQELKAKYGDMY</sequence>
<comment type="similarity">
    <text evidence="1">Belongs to the Luc7 family.</text>
</comment>
<organism evidence="3 4">
    <name type="scientific">Wickerhamomyces mucosus</name>
    <dbReference type="NCBI Taxonomy" id="1378264"/>
    <lineage>
        <taxon>Eukaryota</taxon>
        <taxon>Fungi</taxon>
        <taxon>Dikarya</taxon>
        <taxon>Ascomycota</taxon>
        <taxon>Saccharomycotina</taxon>
        <taxon>Saccharomycetes</taxon>
        <taxon>Phaffomycetales</taxon>
        <taxon>Wickerhamomycetaceae</taxon>
        <taxon>Wickerhamomyces</taxon>
    </lineage>
</organism>
<keyword evidence="2" id="KW-0175">Coiled coil</keyword>
<dbReference type="EMBL" id="JAEUBF010000694">
    <property type="protein sequence ID" value="KAH3675873.1"/>
    <property type="molecule type" value="Genomic_DNA"/>
</dbReference>
<feature type="coiled-coil region" evidence="2">
    <location>
        <begin position="115"/>
        <end position="164"/>
    </location>
</feature>
<proteinExistence type="inferred from homology"/>
<evidence type="ECO:0000256" key="2">
    <source>
        <dbReference type="SAM" id="Coils"/>
    </source>
</evidence>
<evidence type="ECO:0000313" key="3">
    <source>
        <dbReference type="EMBL" id="KAH3675873.1"/>
    </source>
</evidence>
<reference evidence="3" key="1">
    <citation type="journal article" date="2021" name="Open Biol.">
        <title>Shared evolutionary footprints suggest mitochondrial oxidative damage underlies multiple complex I losses in fungi.</title>
        <authorList>
            <person name="Schikora-Tamarit M.A."/>
            <person name="Marcet-Houben M."/>
            <person name="Nosek J."/>
            <person name="Gabaldon T."/>
        </authorList>
    </citation>
    <scope>NUCLEOTIDE SEQUENCE</scope>
    <source>
        <strain evidence="3">CBS6341</strain>
    </source>
</reference>
<protein>
    <submittedName>
        <fullName evidence="3">Uncharacterized protein</fullName>
    </submittedName>
</protein>
<name>A0A9P8TDU3_9ASCO</name>
<dbReference type="GO" id="GO:0006376">
    <property type="term" value="P:mRNA splice site recognition"/>
    <property type="evidence" value="ECO:0007669"/>
    <property type="project" value="InterPro"/>
</dbReference>
<gene>
    <name evidence="3" type="ORF">WICMUC_002443</name>
</gene>
<keyword evidence="4" id="KW-1185">Reference proteome</keyword>
<accession>A0A9P8TDU3</accession>
<dbReference type="GO" id="GO:0005685">
    <property type="term" value="C:U1 snRNP"/>
    <property type="evidence" value="ECO:0007669"/>
    <property type="project" value="InterPro"/>
</dbReference>
<dbReference type="Pfam" id="PF03194">
    <property type="entry name" value="LUC7"/>
    <property type="match status" value="1"/>
</dbReference>
<reference evidence="3" key="2">
    <citation type="submission" date="2021-01" db="EMBL/GenBank/DDBJ databases">
        <authorList>
            <person name="Schikora-Tamarit M.A."/>
        </authorList>
    </citation>
    <scope>NUCLEOTIDE SEQUENCE</scope>
    <source>
        <strain evidence="3">CBS6341</strain>
    </source>
</reference>
<dbReference type="GO" id="GO:0003729">
    <property type="term" value="F:mRNA binding"/>
    <property type="evidence" value="ECO:0007669"/>
    <property type="project" value="InterPro"/>
</dbReference>
<dbReference type="Proteomes" id="UP000769528">
    <property type="component" value="Unassembled WGS sequence"/>
</dbReference>
<evidence type="ECO:0000256" key="1">
    <source>
        <dbReference type="ARBA" id="ARBA00005655"/>
    </source>
</evidence>
<dbReference type="PANTHER" id="PTHR12375">
    <property type="entry name" value="RNA-BINDING PROTEIN LUC7-RELATED"/>
    <property type="match status" value="1"/>
</dbReference>
<dbReference type="OrthoDB" id="153872at2759"/>
<dbReference type="InterPro" id="IPR004882">
    <property type="entry name" value="Luc7-rel"/>
</dbReference>
<evidence type="ECO:0000313" key="4">
    <source>
        <dbReference type="Proteomes" id="UP000769528"/>
    </source>
</evidence>
<dbReference type="AlphaFoldDB" id="A0A9P8TDU3"/>
<comment type="caution">
    <text evidence="3">The sequence shown here is derived from an EMBL/GenBank/DDBJ whole genome shotgun (WGS) entry which is preliminary data.</text>
</comment>